<reference evidence="2 3" key="1">
    <citation type="submission" date="2016-01" db="EMBL/GenBank/DDBJ databases">
        <title>The new phylogeny of the genus Mycobacterium.</title>
        <authorList>
            <person name="Tarcisio F."/>
            <person name="Conor M."/>
            <person name="Antonella G."/>
            <person name="Elisabetta G."/>
            <person name="Giulia F.S."/>
            <person name="Sara T."/>
            <person name="Anna F."/>
            <person name="Clotilde B."/>
            <person name="Roberto B."/>
            <person name="Veronica D.S."/>
            <person name="Fabio R."/>
            <person name="Monica P."/>
            <person name="Olivier J."/>
            <person name="Enrico T."/>
            <person name="Nicola S."/>
        </authorList>
    </citation>
    <scope>NUCLEOTIDE SEQUENCE [LARGE SCALE GENOMIC DNA]</scope>
    <source>
        <strain evidence="2 3">DSM 44616</strain>
    </source>
</reference>
<proteinExistence type="predicted"/>
<dbReference type="Proteomes" id="UP000193387">
    <property type="component" value="Unassembled WGS sequence"/>
</dbReference>
<dbReference type="InterPro" id="IPR036291">
    <property type="entry name" value="NAD(P)-bd_dom_sf"/>
</dbReference>
<name>A0AAJ3NQG7_9MYCO</name>
<sequence length="331" mass="34492">MKAWVATSLDGEDGLQLRDLPSPVCEATQVRIANHAVALNFADVLITRGKYQLRLEPPFVPGTECAGIISEVGSEVAGLAVGDRVLTVAGFGAFAEEVVAAPSIQQLHRIPTAMPFTEAAGFAMVHGTAIHALRQRGNLQPGETVLVLGAGGGCGSAAVAVATAMGARVIAGASSAQKCAIAFTLGAQDVINYATEDLREQVMNLTGGAGVDVVFDPVGGNLFDQARRCVGWNGRYLVIGFAAGDIPVMPANYTILKSMAMVGVAYGMSALKDPAMNESNFNQLFDWYSRGKLPAHLGTVVGFGELKHACEELFAGSALGKTVIEIETSQP</sequence>
<gene>
    <name evidence="2" type="ORF">AWC23_14350</name>
</gene>
<dbReference type="Pfam" id="PF00107">
    <property type="entry name" value="ADH_zinc_N"/>
    <property type="match status" value="1"/>
</dbReference>
<protein>
    <recommendedName>
        <fullName evidence="1">Enoyl reductase (ER) domain-containing protein</fullName>
    </recommendedName>
</protein>
<dbReference type="RefSeq" id="WP_085256023.1">
    <property type="nucleotide sequence ID" value="NZ_AP022573.1"/>
</dbReference>
<dbReference type="CDD" id="cd08241">
    <property type="entry name" value="QOR1"/>
    <property type="match status" value="1"/>
</dbReference>
<feature type="domain" description="Enoyl reductase (ER)" evidence="1">
    <location>
        <begin position="11"/>
        <end position="324"/>
    </location>
</feature>
<evidence type="ECO:0000259" key="1">
    <source>
        <dbReference type="SMART" id="SM00829"/>
    </source>
</evidence>
<dbReference type="SMART" id="SM00829">
    <property type="entry name" value="PKS_ER"/>
    <property type="match status" value="1"/>
</dbReference>
<dbReference type="InterPro" id="IPR013149">
    <property type="entry name" value="ADH-like_C"/>
</dbReference>
<dbReference type="Gene3D" id="3.90.180.10">
    <property type="entry name" value="Medium-chain alcohol dehydrogenases, catalytic domain"/>
    <property type="match status" value="1"/>
</dbReference>
<keyword evidence="3" id="KW-1185">Reference proteome</keyword>
<dbReference type="Pfam" id="PF08240">
    <property type="entry name" value="ADH_N"/>
    <property type="match status" value="1"/>
</dbReference>
<dbReference type="GO" id="GO:0016491">
    <property type="term" value="F:oxidoreductase activity"/>
    <property type="evidence" value="ECO:0007669"/>
    <property type="project" value="InterPro"/>
</dbReference>
<dbReference type="InterPro" id="IPR020843">
    <property type="entry name" value="ER"/>
</dbReference>
<dbReference type="SUPFAM" id="SSF50129">
    <property type="entry name" value="GroES-like"/>
    <property type="match status" value="1"/>
</dbReference>
<dbReference type="PANTHER" id="PTHR43677:SF4">
    <property type="entry name" value="QUINONE OXIDOREDUCTASE-LIKE PROTEIN 2"/>
    <property type="match status" value="1"/>
</dbReference>
<dbReference type="AlphaFoldDB" id="A0AAJ3NQG7"/>
<dbReference type="PANTHER" id="PTHR43677">
    <property type="entry name" value="SHORT-CHAIN DEHYDROGENASE/REDUCTASE"/>
    <property type="match status" value="1"/>
</dbReference>
<dbReference type="EMBL" id="LQPR01000030">
    <property type="protein sequence ID" value="ORW71399.1"/>
    <property type="molecule type" value="Genomic_DNA"/>
</dbReference>
<dbReference type="InterPro" id="IPR011032">
    <property type="entry name" value="GroES-like_sf"/>
</dbReference>
<dbReference type="InterPro" id="IPR013154">
    <property type="entry name" value="ADH-like_N"/>
</dbReference>
<dbReference type="SUPFAM" id="SSF51735">
    <property type="entry name" value="NAD(P)-binding Rossmann-fold domains"/>
    <property type="match status" value="1"/>
</dbReference>
<evidence type="ECO:0000313" key="2">
    <source>
        <dbReference type="EMBL" id="ORW71399.1"/>
    </source>
</evidence>
<comment type="caution">
    <text evidence="2">The sequence shown here is derived from an EMBL/GenBank/DDBJ whole genome shotgun (WGS) entry which is preliminary data.</text>
</comment>
<organism evidence="2 3">
    <name type="scientific">Mycobacterium saskatchewanense</name>
    <dbReference type="NCBI Taxonomy" id="220927"/>
    <lineage>
        <taxon>Bacteria</taxon>
        <taxon>Bacillati</taxon>
        <taxon>Actinomycetota</taxon>
        <taxon>Actinomycetes</taxon>
        <taxon>Mycobacteriales</taxon>
        <taxon>Mycobacteriaceae</taxon>
        <taxon>Mycobacterium</taxon>
        <taxon>Mycobacterium simiae complex</taxon>
    </lineage>
</organism>
<accession>A0AAJ3NQG7</accession>
<evidence type="ECO:0000313" key="3">
    <source>
        <dbReference type="Proteomes" id="UP000193387"/>
    </source>
</evidence>
<dbReference type="Gene3D" id="3.40.50.720">
    <property type="entry name" value="NAD(P)-binding Rossmann-like Domain"/>
    <property type="match status" value="1"/>
</dbReference>
<dbReference type="InterPro" id="IPR051397">
    <property type="entry name" value="Zn-ADH-like_protein"/>
</dbReference>